<reference evidence="4" key="2">
    <citation type="submission" date="2020-09" db="EMBL/GenBank/DDBJ databases">
        <authorList>
            <person name="Sun Q."/>
            <person name="Zhou Y."/>
        </authorList>
    </citation>
    <scope>NUCLEOTIDE SEQUENCE</scope>
    <source>
        <strain evidence="4">CGMCC 1.16067</strain>
    </source>
</reference>
<name>A0A917BRF0_9ACTN</name>
<accession>A0A917BRF0</accession>
<reference evidence="4" key="1">
    <citation type="journal article" date="2014" name="Int. J. Syst. Evol. Microbiol.">
        <title>Complete genome sequence of Corynebacterium casei LMG S-19264T (=DSM 44701T), isolated from a smear-ripened cheese.</title>
        <authorList>
            <consortium name="US DOE Joint Genome Institute (JGI-PGF)"/>
            <person name="Walter F."/>
            <person name="Albersmeier A."/>
            <person name="Kalinowski J."/>
            <person name="Ruckert C."/>
        </authorList>
    </citation>
    <scope>NUCLEOTIDE SEQUENCE</scope>
    <source>
        <strain evidence="4">CGMCC 1.16067</strain>
    </source>
</reference>
<dbReference type="Pfam" id="PF00583">
    <property type="entry name" value="Acetyltransf_1"/>
    <property type="match status" value="1"/>
</dbReference>
<evidence type="ECO:0000259" key="3">
    <source>
        <dbReference type="PROSITE" id="PS51186"/>
    </source>
</evidence>
<dbReference type="Proteomes" id="UP000649179">
    <property type="component" value="Unassembled WGS sequence"/>
</dbReference>
<evidence type="ECO:0000256" key="1">
    <source>
        <dbReference type="ARBA" id="ARBA00022679"/>
    </source>
</evidence>
<keyword evidence="1" id="KW-0808">Transferase</keyword>
<evidence type="ECO:0000256" key="2">
    <source>
        <dbReference type="ARBA" id="ARBA00023315"/>
    </source>
</evidence>
<dbReference type="PANTHER" id="PTHR43800">
    <property type="entry name" value="PEPTIDYL-LYSINE N-ACETYLTRANSFERASE YJAB"/>
    <property type="match status" value="1"/>
</dbReference>
<keyword evidence="5" id="KW-1185">Reference proteome</keyword>
<gene>
    <name evidence="4" type="ORF">GCM10011519_32350</name>
</gene>
<dbReference type="CDD" id="cd04301">
    <property type="entry name" value="NAT_SF"/>
    <property type="match status" value="1"/>
</dbReference>
<dbReference type="PROSITE" id="PS51186">
    <property type="entry name" value="GNAT"/>
    <property type="match status" value="1"/>
</dbReference>
<evidence type="ECO:0000313" key="4">
    <source>
        <dbReference type="EMBL" id="GGF55963.1"/>
    </source>
</evidence>
<organism evidence="4 5">
    <name type="scientific">Marmoricola endophyticus</name>
    <dbReference type="NCBI Taxonomy" id="2040280"/>
    <lineage>
        <taxon>Bacteria</taxon>
        <taxon>Bacillati</taxon>
        <taxon>Actinomycetota</taxon>
        <taxon>Actinomycetes</taxon>
        <taxon>Propionibacteriales</taxon>
        <taxon>Nocardioidaceae</taxon>
        <taxon>Marmoricola</taxon>
    </lineage>
</organism>
<proteinExistence type="predicted"/>
<dbReference type="PANTHER" id="PTHR43800:SF1">
    <property type="entry name" value="PEPTIDYL-LYSINE N-ACETYLTRANSFERASE YJAB"/>
    <property type="match status" value="1"/>
</dbReference>
<dbReference type="EMBL" id="BMKQ01000001">
    <property type="protein sequence ID" value="GGF55963.1"/>
    <property type="molecule type" value="Genomic_DNA"/>
</dbReference>
<sequence length="164" mass="17769">MARVYDVRPAGPADLPLLAAIESAADALVTDLLACDPALFDATPGERRDADPGFLLVVDRPVVGFAQVLEEEGTAHLQQLCVHPEHGRLGRGTALVEACCAQAAVRGYDALTLTTFRDVSFNRPFYERLGFVVLDQPGGVLARHLRDEAAYDAVSPRVAMRRAW</sequence>
<dbReference type="GO" id="GO:0016747">
    <property type="term" value="F:acyltransferase activity, transferring groups other than amino-acyl groups"/>
    <property type="evidence" value="ECO:0007669"/>
    <property type="project" value="InterPro"/>
</dbReference>
<protein>
    <submittedName>
        <fullName evidence="4">GCN5 family N-acetyltransferase</fullName>
    </submittedName>
</protein>
<dbReference type="Gene3D" id="3.40.630.30">
    <property type="match status" value="1"/>
</dbReference>
<dbReference type="SUPFAM" id="SSF55729">
    <property type="entry name" value="Acyl-CoA N-acyltransferases (Nat)"/>
    <property type="match status" value="1"/>
</dbReference>
<evidence type="ECO:0000313" key="5">
    <source>
        <dbReference type="Proteomes" id="UP000649179"/>
    </source>
</evidence>
<keyword evidence="2" id="KW-0012">Acyltransferase</keyword>
<comment type="caution">
    <text evidence="4">The sequence shown here is derived from an EMBL/GenBank/DDBJ whole genome shotgun (WGS) entry which is preliminary data.</text>
</comment>
<feature type="domain" description="N-acetyltransferase" evidence="3">
    <location>
        <begin position="5"/>
        <end position="161"/>
    </location>
</feature>
<dbReference type="AlphaFoldDB" id="A0A917BRF0"/>
<dbReference type="InterPro" id="IPR000182">
    <property type="entry name" value="GNAT_dom"/>
</dbReference>
<dbReference type="InterPro" id="IPR016181">
    <property type="entry name" value="Acyl_CoA_acyltransferase"/>
</dbReference>